<evidence type="ECO:0000256" key="2">
    <source>
        <dbReference type="SAM" id="SignalP"/>
    </source>
</evidence>
<feature type="compositionally biased region" description="Gly residues" evidence="1">
    <location>
        <begin position="181"/>
        <end position="191"/>
    </location>
</feature>
<feature type="region of interest" description="Disordered" evidence="1">
    <location>
        <begin position="156"/>
        <end position="193"/>
    </location>
</feature>
<dbReference type="EMBL" id="JBAHYK010000223">
    <property type="protein sequence ID" value="KAL0576434.1"/>
    <property type="molecule type" value="Genomic_DNA"/>
</dbReference>
<accession>A0ABR3FMP9</accession>
<evidence type="ECO:0000313" key="3">
    <source>
        <dbReference type="EMBL" id="KAL0576434.1"/>
    </source>
</evidence>
<comment type="caution">
    <text evidence="3">The sequence shown here is derived from an EMBL/GenBank/DDBJ whole genome shotgun (WGS) entry which is preliminary data.</text>
</comment>
<evidence type="ECO:0000313" key="4">
    <source>
        <dbReference type="Proteomes" id="UP001465976"/>
    </source>
</evidence>
<organism evidence="3 4">
    <name type="scientific">Marasmius crinis-equi</name>
    <dbReference type="NCBI Taxonomy" id="585013"/>
    <lineage>
        <taxon>Eukaryota</taxon>
        <taxon>Fungi</taxon>
        <taxon>Dikarya</taxon>
        <taxon>Basidiomycota</taxon>
        <taxon>Agaricomycotina</taxon>
        <taxon>Agaricomycetes</taxon>
        <taxon>Agaricomycetidae</taxon>
        <taxon>Agaricales</taxon>
        <taxon>Marasmiineae</taxon>
        <taxon>Marasmiaceae</taxon>
        <taxon>Marasmius</taxon>
    </lineage>
</organism>
<evidence type="ECO:0008006" key="5">
    <source>
        <dbReference type="Google" id="ProtNLM"/>
    </source>
</evidence>
<gene>
    <name evidence="3" type="ORF">V5O48_005539</name>
</gene>
<feature type="compositionally biased region" description="Low complexity" evidence="1">
    <location>
        <begin position="156"/>
        <end position="180"/>
    </location>
</feature>
<keyword evidence="2" id="KW-0732">Signal</keyword>
<feature type="signal peptide" evidence="2">
    <location>
        <begin position="1"/>
        <end position="26"/>
    </location>
</feature>
<name>A0ABR3FMP9_9AGAR</name>
<protein>
    <recommendedName>
        <fullName evidence="5">Extracellular membrane protein CFEM domain-containing protein</fullName>
    </recommendedName>
</protein>
<feature type="region of interest" description="Disordered" evidence="1">
    <location>
        <begin position="35"/>
        <end position="75"/>
    </location>
</feature>
<dbReference type="Proteomes" id="UP001465976">
    <property type="component" value="Unassembled WGS sequence"/>
</dbReference>
<feature type="chain" id="PRO_5046067656" description="Extracellular membrane protein CFEM domain-containing protein" evidence="2">
    <location>
        <begin position="27"/>
        <end position="218"/>
    </location>
</feature>
<sequence>MSVHFQLKNLPFSVLFLLQILSLAWGQASQAPPTTFGSDSITGSATTQGSGTPTSPASSSANSTSASGTQTSSQQLPTLGTYSPCLVTAFTLTVSDMNCTSVTQTDCYCRNASFADALISRMSSSDCPQEISTAENLAQQFCGLVSTSISFSVTSLPSPSGTSTSNQTSTAAPTSTTGTSSGSGSGNGNGNGAVSLSSTPGSAAVVALLSVALGVVLV</sequence>
<keyword evidence="4" id="KW-1185">Reference proteome</keyword>
<feature type="compositionally biased region" description="Low complexity" evidence="1">
    <location>
        <begin position="42"/>
        <end position="75"/>
    </location>
</feature>
<evidence type="ECO:0000256" key="1">
    <source>
        <dbReference type="SAM" id="MobiDB-lite"/>
    </source>
</evidence>
<proteinExistence type="predicted"/>
<reference evidence="3 4" key="1">
    <citation type="submission" date="2024-02" db="EMBL/GenBank/DDBJ databases">
        <title>A draft genome for the cacao thread blight pathogen Marasmius crinis-equi.</title>
        <authorList>
            <person name="Cohen S.P."/>
            <person name="Baruah I.K."/>
            <person name="Amoako-Attah I."/>
            <person name="Bukari Y."/>
            <person name="Meinhardt L.W."/>
            <person name="Bailey B.A."/>
        </authorList>
    </citation>
    <scope>NUCLEOTIDE SEQUENCE [LARGE SCALE GENOMIC DNA]</scope>
    <source>
        <strain evidence="3 4">GH-76</strain>
    </source>
</reference>